<dbReference type="AlphaFoldDB" id="D5AWR3"/>
<protein>
    <submittedName>
        <fullName evidence="1">Uncharacterized protein</fullName>
    </submittedName>
</protein>
<proteinExistence type="predicted"/>
<dbReference type="EMBL" id="CP001584">
    <property type="protein sequence ID" value="ADE29852.1"/>
    <property type="molecule type" value="Genomic_DNA"/>
</dbReference>
<sequence length="36" mass="4208">MEPIIPACNRRQLISHFRLIKNAIFDIFQASLLPKL</sequence>
<reference evidence="1 2" key="1">
    <citation type="journal article" date="2010" name="Genome Res.">
        <title>Genomic, proteomic, and transcriptomic analysis of virulent and avirulent Rickettsia prowazekii reveals its adaptive mutation capabilities.</title>
        <authorList>
            <person name="Bechah Y."/>
            <person name="El Karkouri K."/>
            <person name="Mediannikov O."/>
            <person name="Leroy Q."/>
            <person name="Pelletier N."/>
            <person name="Robert C."/>
            <person name="Medigue C."/>
            <person name="Mege J.L."/>
            <person name="Raoult D."/>
        </authorList>
    </citation>
    <scope>NUCLEOTIDE SEQUENCE [LARGE SCALE GENOMIC DNA]</scope>
    <source>
        <strain evidence="1 2">Rp22</strain>
    </source>
</reference>
<organism evidence="1 2">
    <name type="scientific">Rickettsia prowazekii (strain Rp22)</name>
    <dbReference type="NCBI Taxonomy" id="449216"/>
    <lineage>
        <taxon>Bacteria</taxon>
        <taxon>Pseudomonadati</taxon>
        <taxon>Pseudomonadota</taxon>
        <taxon>Alphaproteobacteria</taxon>
        <taxon>Rickettsiales</taxon>
        <taxon>Rickettsiaceae</taxon>
        <taxon>Rickettsieae</taxon>
        <taxon>Rickettsia</taxon>
        <taxon>typhus group</taxon>
    </lineage>
</organism>
<accession>D5AWR3</accession>
<name>D5AWR3_RICPP</name>
<evidence type="ECO:0000313" key="1">
    <source>
        <dbReference type="EMBL" id="ADE29852.1"/>
    </source>
</evidence>
<dbReference type="KEGG" id="rpq:rpr22_0349"/>
<gene>
    <name evidence="1" type="ORF">rpr22_0349</name>
</gene>
<dbReference type="HOGENOM" id="CLU_3358187_0_0_5"/>
<evidence type="ECO:0000313" key="2">
    <source>
        <dbReference type="Proteomes" id="UP000006931"/>
    </source>
</evidence>
<dbReference type="Proteomes" id="UP000006931">
    <property type="component" value="Chromosome"/>
</dbReference>